<dbReference type="Proteomes" id="UP000475249">
    <property type="component" value="Unassembled WGS sequence"/>
</dbReference>
<gene>
    <name evidence="1" type="ORF">GTQ38_07945</name>
</gene>
<reference evidence="1 2" key="1">
    <citation type="submission" date="2020-01" db="EMBL/GenBank/DDBJ databases">
        <title>Bacteria diversity of Porities sp.</title>
        <authorList>
            <person name="Wang G."/>
        </authorList>
    </citation>
    <scope>NUCLEOTIDE SEQUENCE [LARGE SCALE GENOMIC DNA]</scope>
    <source>
        <strain evidence="1 2">R33</strain>
    </source>
</reference>
<sequence length="78" mass="9049">MKIKATLRNFDSSEYKNIIVRNLNRILDIRILDLNPDKGTITVLYQTEDALRKLKRELQCIGFPIRMQKISSNNLATA</sequence>
<proteinExistence type="predicted"/>
<evidence type="ECO:0008006" key="3">
    <source>
        <dbReference type="Google" id="ProtNLM"/>
    </source>
</evidence>
<dbReference type="AlphaFoldDB" id="A0A6L9EAZ3"/>
<protein>
    <recommendedName>
        <fullName evidence="3">Heavy-metal-associated domain-containing protein</fullName>
    </recommendedName>
</protein>
<comment type="caution">
    <text evidence="1">The sequence shown here is derived from an EMBL/GenBank/DDBJ whole genome shotgun (WGS) entry which is preliminary data.</text>
</comment>
<organism evidence="1 2">
    <name type="scientific">Poritiphilus flavus</name>
    <dbReference type="NCBI Taxonomy" id="2697053"/>
    <lineage>
        <taxon>Bacteria</taxon>
        <taxon>Pseudomonadati</taxon>
        <taxon>Bacteroidota</taxon>
        <taxon>Flavobacteriia</taxon>
        <taxon>Flavobacteriales</taxon>
        <taxon>Flavobacteriaceae</taxon>
        <taxon>Poritiphilus</taxon>
    </lineage>
</organism>
<evidence type="ECO:0000313" key="1">
    <source>
        <dbReference type="EMBL" id="NAS11927.1"/>
    </source>
</evidence>
<dbReference type="EMBL" id="WXYO01000003">
    <property type="protein sequence ID" value="NAS11927.1"/>
    <property type="molecule type" value="Genomic_DNA"/>
</dbReference>
<accession>A0A6L9EAZ3</accession>
<name>A0A6L9EAZ3_9FLAO</name>
<keyword evidence="2" id="KW-1185">Reference proteome</keyword>
<dbReference type="RefSeq" id="WP_161434961.1">
    <property type="nucleotide sequence ID" value="NZ_WXYO01000003.1"/>
</dbReference>
<evidence type="ECO:0000313" key="2">
    <source>
        <dbReference type="Proteomes" id="UP000475249"/>
    </source>
</evidence>